<dbReference type="KEGG" id="tva:5465083"/>
<evidence type="ECO:0000259" key="9">
    <source>
        <dbReference type="PROSITE" id="PS00125"/>
    </source>
</evidence>
<evidence type="ECO:0000313" key="11">
    <source>
        <dbReference type="Proteomes" id="UP000001542"/>
    </source>
</evidence>
<evidence type="ECO:0000256" key="3">
    <source>
        <dbReference type="ARBA" id="ARBA00022801"/>
    </source>
</evidence>
<evidence type="ECO:0000256" key="1">
    <source>
        <dbReference type="ARBA" id="ARBA00001936"/>
    </source>
</evidence>
<dbReference type="OrthoDB" id="442428at2759"/>
<dbReference type="eggNOG" id="KOG0371">
    <property type="taxonomic scope" value="Eukaryota"/>
</dbReference>
<dbReference type="RefSeq" id="XP_001580548.1">
    <property type="nucleotide sequence ID" value="XM_001580498.1"/>
</dbReference>
<evidence type="ECO:0000256" key="2">
    <source>
        <dbReference type="ARBA" id="ARBA00022723"/>
    </source>
</evidence>
<dbReference type="Proteomes" id="UP000001542">
    <property type="component" value="Unassembled WGS sequence"/>
</dbReference>
<dbReference type="PRINTS" id="PR00114">
    <property type="entry name" value="STPHPHTASE"/>
</dbReference>
<dbReference type="PROSITE" id="PS00125">
    <property type="entry name" value="SER_THR_PHOSPHATASE"/>
    <property type="match status" value="1"/>
</dbReference>
<reference evidence="10" key="1">
    <citation type="submission" date="2006-10" db="EMBL/GenBank/DDBJ databases">
        <authorList>
            <person name="Amadeo P."/>
            <person name="Zhao Q."/>
            <person name="Wortman J."/>
            <person name="Fraser-Liggett C."/>
            <person name="Carlton J."/>
        </authorList>
    </citation>
    <scope>NUCLEOTIDE SEQUENCE</scope>
    <source>
        <strain evidence="10">G3</strain>
    </source>
</reference>
<sequence length="342" mass="38497">MVEVEKIRAIMEKLELSIDSLFTSLPDVADITYICDKFMNELEIEGTVVEGLTGKYIVVGDLHGNFTDLVYIIKTYGLPNKDLKYLFLGDYVDRGYNSIETILYLMCLKILFPDFVTMIRGNHEFIRVCKVYGFYEECVSRMGEDSGEIFFDLITSTFPFLPLGAILPNRIFACHGGISSHINNIDDIKSIDRFDIINFDSNQIVSDLVWGDPRNLDDGELTAPSPRGVGEVFSAEKTQKFLQDSNLKSIIRGHESCSNGFLHSLSNSKGETICFTVFSASNYCDGNNEGAIAILAEDGKITFDQYSTSYSCDYSDFSSDGYDFTEPPIMNDFQQNYIECLN</sequence>
<dbReference type="GO" id="GO:0046872">
    <property type="term" value="F:metal ion binding"/>
    <property type="evidence" value="ECO:0007669"/>
    <property type="project" value="UniProtKB-KW"/>
</dbReference>
<dbReference type="CDD" id="cd00144">
    <property type="entry name" value="MPP_PPP_family"/>
    <property type="match status" value="1"/>
</dbReference>
<dbReference type="GO" id="GO:0090443">
    <property type="term" value="C:FAR/SIN/STRIPAK complex"/>
    <property type="evidence" value="ECO:0000318"/>
    <property type="project" value="GO_Central"/>
</dbReference>
<keyword evidence="4" id="KW-0904">Protein phosphatase</keyword>
<gene>
    <name evidence="10" type="ORF">TVAG_228250</name>
</gene>
<dbReference type="InterPro" id="IPR029052">
    <property type="entry name" value="Metallo-depent_PP-like"/>
</dbReference>
<dbReference type="Gene3D" id="3.60.21.10">
    <property type="match status" value="1"/>
</dbReference>
<dbReference type="EMBL" id="DS113206">
    <property type="protein sequence ID" value="EAY19562.1"/>
    <property type="molecule type" value="Genomic_DNA"/>
</dbReference>
<evidence type="ECO:0000256" key="5">
    <source>
        <dbReference type="ARBA" id="ARBA00023211"/>
    </source>
</evidence>
<dbReference type="Pfam" id="PF00149">
    <property type="entry name" value="Metallophos"/>
    <property type="match status" value="1"/>
</dbReference>
<dbReference type="VEuPathDB" id="TrichDB:TVAG_228250"/>
<keyword evidence="11" id="KW-1185">Reference proteome</keyword>
<evidence type="ECO:0000256" key="8">
    <source>
        <dbReference type="RuleBase" id="RU004273"/>
    </source>
</evidence>
<dbReference type="SUPFAM" id="SSF56300">
    <property type="entry name" value="Metallo-dependent phosphatases"/>
    <property type="match status" value="1"/>
</dbReference>
<proteinExistence type="inferred from homology"/>
<evidence type="ECO:0000313" key="10">
    <source>
        <dbReference type="EMBL" id="EAY19562.1"/>
    </source>
</evidence>
<dbReference type="PANTHER" id="PTHR11668:SF300">
    <property type="entry name" value="SERINE_THREONINE-PROTEIN PHOSPHATASE"/>
    <property type="match status" value="1"/>
</dbReference>
<dbReference type="GO" id="GO:0004722">
    <property type="term" value="F:protein serine/threonine phosphatase activity"/>
    <property type="evidence" value="ECO:0000318"/>
    <property type="project" value="GO_Central"/>
</dbReference>
<dbReference type="PANTHER" id="PTHR11668">
    <property type="entry name" value="SERINE/THREONINE PROTEIN PHOSPHATASE"/>
    <property type="match status" value="1"/>
</dbReference>
<reference evidence="10" key="2">
    <citation type="journal article" date="2007" name="Science">
        <title>Draft genome sequence of the sexually transmitted pathogen Trichomonas vaginalis.</title>
        <authorList>
            <person name="Carlton J.M."/>
            <person name="Hirt R.P."/>
            <person name="Silva J.C."/>
            <person name="Delcher A.L."/>
            <person name="Schatz M."/>
            <person name="Zhao Q."/>
            <person name="Wortman J.R."/>
            <person name="Bidwell S.L."/>
            <person name="Alsmark U.C.M."/>
            <person name="Besteiro S."/>
            <person name="Sicheritz-Ponten T."/>
            <person name="Noel C.J."/>
            <person name="Dacks J.B."/>
            <person name="Foster P.G."/>
            <person name="Simillion C."/>
            <person name="Van de Peer Y."/>
            <person name="Miranda-Saavedra D."/>
            <person name="Barton G.J."/>
            <person name="Westrop G.D."/>
            <person name="Mueller S."/>
            <person name="Dessi D."/>
            <person name="Fiori P.L."/>
            <person name="Ren Q."/>
            <person name="Paulsen I."/>
            <person name="Zhang H."/>
            <person name="Bastida-Corcuera F.D."/>
            <person name="Simoes-Barbosa A."/>
            <person name="Brown M.T."/>
            <person name="Hayes R.D."/>
            <person name="Mukherjee M."/>
            <person name="Okumura C.Y."/>
            <person name="Schneider R."/>
            <person name="Smith A.J."/>
            <person name="Vanacova S."/>
            <person name="Villalvazo M."/>
            <person name="Haas B.J."/>
            <person name="Pertea M."/>
            <person name="Feldblyum T.V."/>
            <person name="Utterback T.R."/>
            <person name="Shu C.L."/>
            <person name="Osoegawa K."/>
            <person name="de Jong P.J."/>
            <person name="Hrdy I."/>
            <person name="Horvathova L."/>
            <person name="Zubacova Z."/>
            <person name="Dolezal P."/>
            <person name="Malik S.B."/>
            <person name="Logsdon J.M. Jr."/>
            <person name="Henze K."/>
            <person name="Gupta A."/>
            <person name="Wang C.C."/>
            <person name="Dunne R.L."/>
            <person name="Upcroft J.A."/>
            <person name="Upcroft P."/>
            <person name="White O."/>
            <person name="Salzberg S.L."/>
            <person name="Tang P."/>
            <person name="Chiu C.-H."/>
            <person name="Lee Y.-S."/>
            <person name="Embley T.M."/>
            <person name="Coombs G.H."/>
            <person name="Mottram J.C."/>
            <person name="Tachezy J."/>
            <person name="Fraser-Liggett C.M."/>
            <person name="Johnson P.J."/>
        </authorList>
    </citation>
    <scope>NUCLEOTIDE SEQUENCE [LARGE SCALE GENOMIC DNA]</scope>
    <source>
        <strain evidence="10">G3</strain>
    </source>
</reference>
<dbReference type="InterPro" id="IPR006186">
    <property type="entry name" value="Ser/Thr-sp_prot-phosphatase"/>
</dbReference>
<dbReference type="SMART" id="SM00156">
    <property type="entry name" value="PP2Ac"/>
    <property type="match status" value="1"/>
</dbReference>
<dbReference type="STRING" id="5722.A2DIY7"/>
<comment type="catalytic activity">
    <reaction evidence="6">
        <text>O-phospho-L-seryl-[protein] + H2O = L-seryl-[protein] + phosphate</text>
        <dbReference type="Rhea" id="RHEA:20629"/>
        <dbReference type="Rhea" id="RHEA-COMP:9863"/>
        <dbReference type="Rhea" id="RHEA-COMP:11604"/>
        <dbReference type="ChEBI" id="CHEBI:15377"/>
        <dbReference type="ChEBI" id="CHEBI:29999"/>
        <dbReference type="ChEBI" id="CHEBI:43474"/>
        <dbReference type="ChEBI" id="CHEBI:83421"/>
        <dbReference type="EC" id="3.1.3.16"/>
    </reaction>
</comment>
<comment type="similarity">
    <text evidence="8">Belongs to the PPP phosphatase family.</text>
</comment>
<keyword evidence="3 8" id="KW-0378">Hydrolase</keyword>
<name>A2DIY7_TRIV3</name>
<evidence type="ECO:0000256" key="4">
    <source>
        <dbReference type="ARBA" id="ARBA00022912"/>
    </source>
</evidence>
<dbReference type="AlphaFoldDB" id="A2DIY7"/>
<organism evidence="10 11">
    <name type="scientific">Trichomonas vaginalis (strain ATCC PRA-98 / G3)</name>
    <dbReference type="NCBI Taxonomy" id="412133"/>
    <lineage>
        <taxon>Eukaryota</taxon>
        <taxon>Metamonada</taxon>
        <taxon>Parabasalia</taxon>
        <taxon>Trichomonadida</taxon>
        <taxon>Trichomonadidae</taxon>
        <taxon>Trichomonas</taxon>
    </lineage>
</organism>
<dbReference type="VEuPathDB" id="TrichDB:TVAGG3_0483760"/>
<keyword evidence="2" id="KW-0479">Metal-binding</keyword>
<comment type="catalytic activity">
    <reaction evidence="7 8">
        <text>O-phospho-L-threonyl-[protein] + H2O = L-threonyl-[protein] + phosphate</text>
        <dbReference type="Rhea" id="RHEA:47004"/>
        <dbReference type="Rhea" id="RHEA-COMP:11060"/>
        <dbReference type="Rhea" id="RHEA-COMP:11605"/>
        <dbReference type="ChEBI" id="CHEBI:15377"/>
        <dbReference type="ChEBI" id="CHEBI:30013"/>
        <dbReference type="ChEBI" id="CHEBI:43474"/>
        <dbReference type="ChEBI" id="CHEBI:61977"/>
        <dbReference type="EC" id="3.1.3.16"/>
    </reaction>
</comment>
<dbReference type="EC" id="3.1.3.16" evidence="8"/>
<dbReference type="InterPro" id="IPR004843">
    <property type="entry name" value="Calcineurin-like_PHP"/>
</dbReference>
<accession>A2DIY7</accession>
<dbReference type="InterPro" id="IPR050341">
    <property type="entry name" value="PP1_catalytic_subunit"/>
</dbReference>
<keyword evidence="5" id="KW-0464">Manganese</keyword>
<feature type="domain" description="Serine/threonine specific protein phosphatases" evidence="9">
    <location>
        <begin position="119"/>
        <end position="124"/>
    </location>
</feature>
<dbReference type="SMR" id="A2DIY7"/>
<comment type="cofactor">
    <cofactor evidence="1">
        <name>Mn(2+)</name>
        <dbReference type="ChEBI" id="CHEBI:29035"/>
    </cofactor>
</comment>
<evidence type="ECO:0000256" key="7">
    <source>
        <dbReference type="ARBA" id="ARBA00048336"/>
    </source>
</evidence>
<evidence type="ECO:0000256" key="6">
    <source>
        <dbReference type="ARBA" id="ARBA00047761"/>
    </source>
</evidence>
<dbReference type="InParanoid" id="A2DIY7"/>
<protein>
    <recommendedName>
        <fullName evidence="8">Serine/threonine-protein phosphatase</fullName>
        <ecNumber evidence="8">3.1.3.16</ecNumber>
    </recommendedName>
</protein>